<proteinExistence type="predicted"/>
<protein>
    <submittedName>
        <fullName evidence="1">ILEI domain-containing protein</fullName>
    </submittedName>
</protein>
<reference evidence="1" key="1">
    <citation type="submission" date="2016-06" db="UniProtKB">
        <authorList>
            <consortium name="WormBaseParasite"/>
        </authorList>
    </citation>
    <scope>IDENTIFICATION</scope>
</reference>
<name>A0A183EB28_9BILA</name>
<sequence>LNDFFLSNEVTIATANVYYEDASSERVVPSEISLLKFSIDRGIFEQRHYILAYDEPEMPSEACRKEAVENEQRTGLLMNCDGMSADVRNDCAEIWNEIKDFTAIDGDSAKLLLLSDDWNIVVGSFDALFVRAKETSFCMYFCTSVGY</sequence>
<dbReference type="AlphaFoldDB" id="A0A183EB28"/>
<organism evidence="1">
    <name type="scientific">Gongylonema pulchrum</name>
    <dbReference type="NCBI Taxonomy" id="637853"/>
    <lineage>
        <taxon>Eukaryota</taxon>
        <taxon>Metazoa</taxon>
        <taxon>Ecdysozoa</taxon>
        <taxon>Nematoda</taxon>
        <taxon>Chromadorea</taxon>
        <taxon>Rhabditida</taxon>
        <taxon>Spirurina</taxon>
        <taxon>Spiruromorpha</taxon>
        <taxon>Spiruroidea</taxon>
        <taxon>Gongylonematidae</taxon>
        <taxon>Gongylonema</taxon>
    </lineage>
</organism>
<evidence type="ECO:0000313" key="1">
    <source>
        <dbReference type="WBParaSite" id="GPUH_0001819401-mRNA-1"/>
    </source>
</evidence>
<dbReference type="WBParaSite" id="GPUH_0001819401-mRNA-1">
    <property type="protein sequence ID" value="GPUH_0001819401-mRNA-1"/>
    <property type="gene ID" value="GPUH_0001819401"/>
</dbReference>
<accession>A0A183EB28</accession>